<gene>
    <name evidence="2" type="ordered locus">Metev_0196</name>
</gene>
<dbReference type="KEGG" id="mev:Metev_0196"/>
<dbReference type="RefSeq" id="WP_013193694.1">
    <property type="nucleotide sequence ID" value="NC_014253.1"/>
</dbReference>
<dbReference type="OrthoDB" id="9141at2157"/>
<dbReference type="SUPFAM" id="SSF46785">
    <property type="entry name" value="Winged helix' DNA-binding domain"/>
    <property type="match status" value="1"/>
</dbReference>
<dbReference type="EMBL" id="CP002069">
    <property type="protein sequence ID" value="ADI73126.1"/>
    <property type="molecule type" value="Genomic_DNA"/>
</dbReference>
<dbReference type="HOGENOM" id="CLU_140786_1_0_2"/>
<name>D7E6A4_METEZ</name>
<proteinExistence type="predicted"/>
<dbReference type="InterPro" id="IPR036388">
    <property type="entry name" value="WH-like_DNA-bd_sf"/>
</dbReference>
<dbReference type="GeneID" id="9345808"/>
<reference evidence="2 3" key="1">
    <citation type="submission" date="2010-06" db="EMBL/GenBank/DDBJ databases">
        <title>Complete sequence chromosome of Methanohalobium evestigatum Z-7303.</title>
        <authorList>
            <consortium name="US DOE Joint Genome Institute"/>
            <person name="Lucas S."/>
            <person name="Copeland A."/>
            <person name="Lapidus A."/>
            <person name="Cheng J.-F."/>
            <person name="Bruce D."/>
            <person name="Goodwin L."/>
            <person name="Pitluck S."/>
            <person name="Saunders E."/>
            <person name="Detter J.C."/>
            <person name="Han C."/>
            <person name="Tapia R."/>
            <person name="Land M."/>
            <person name="Hauser L."/>
            <person name="Kyrpides N."/>
            <person name="Mikhailova N."/>
            <person name="Sieprawska-Lupa M."/>
            <person name="Whitman W.B."/>
            <person name="Anderson I."/>
            <person name="Woyke T."/>
        </authorList>
    </citation>
    <scope>NUCLEOTIDE SEQUENCE [LARGE SCALE GENOMIC DNA]</scope>
    <source>
        <strain evidence="3">ATCC BAA-1072 / DSM 3721 / NBRC 107634 / OCM 161 / Z-7303</strain>
    </source>
</reference>
<evidence type="ECO:0000313" key="3">
    <source>
        <dbReference type="Proteomes" id="UP000000391"/>
    </source>
</evidence>
<evidence type="ECO:0000313" key="2">
    <source>
        <dbReference type="EMBL" id="ADI73126.1"/>
    </source>
</evidence>
<sequence length="124" mass="14147">MAHSIPEMLRANFNCDDVAKCILGLKELDLQAYKLLLVNGPMTAEKLGKLLDRERSTSYRSLQNLISCGLVYRESRSIDVGGYYYEYVAISPESVKKMMQDNIDDWYKKVSSLIDNIDEELAVD</sequence>
<evidence type="ECO:0000259" key="1">
    <source>
        <dbReference type="Pfam" id="PF01978"/>
    </source>
</evidence>
<dbReference type="Gene3D" id="1.10.10.10">
    <property type="entry name" value="Winged helix-like DNA-binding domain superfamily/Winged helix DNA-binding domain"/>
    <property type="match status" value="1"/>
</dbReference>
<dbReference type="InterPro" id="IPR036390">
    <property type="entry name" value="WH_DNA-bd_sf"/>
</dbReference>
<dbReference type="Proteomes" id="UP000000391">
    <property type="component" value="Chromosome"/>
</dbReference>
<dbReference type="STRING" id="644295.Metev_0196"/>
<dbReference type="AlphaFoldDB" id="D7E6A4"/>
<dbReference type="Pfam" id="PF01978">
    <property type="entry name" value="TrmB"/>
    <property type="match status" value="1"/>
</dbReference>
<organism evidence="2 3">
    <name type="scientific">Methanohalobium evestigatum (strain ATCC BAA-1072 / DSM 3721 / NBRC 107634 / OCM 161 / Z-7303)</name>
    <dbReference type="NCBI Taxonomy" id="644295"/>
    <lineage>
        <taxon>Archaea</taxon>
        <taxon>Methanobacteriati</taxon>
        <taxon>Methanobacteriota</taxon>
        <taxon>Stenosarchaea group</taxon>
        <taxon>Methanomicrobia</taxon>
        <taxon>Methanosarcinales</taxon>
        <taxon>Methanosarcinaceae</taxon>
        <taxon>Methanohalobium</taxon>
    </lineage>
</organism>
<feature type="domain" description="Transcription regulator TrmB N-terminal" evidence="1">
    <location>
        <begin position="22"/>
        <end position="93"/>
    </location>
</feature>
<dbReference type="InterPro" id="IPR002831">
    <property type="entry name" value="Tscrpt_reg_TrmB_N"/>
</dbReference>
<protein>
    <submittedName>
        <fullName evidence="2">Transcriptional regulator, TrmB</fullName>
    </submittedName>
</protein>
<keyword evidence="3" id="KW-1185">Reference proteome</keyword>
<accession>D7E6A4</accession>